<dbReference type="STRING" id="1127696.HMPREF9134_01659"/>
<dbReference type="HOGENOM" id="CLU_037108_1_1_10"/>
<evidence type="ECO:0000259" key="2">
    <source>
        <dbReference type="Pfam" id="PF13421"/>
    </source>
</evidence>
<evidence type="ECO:0008006" key="5">
    <source>
        <dbReference type="Google" id="ProtNLM"/>
    </source>
</evidence>
<dbReference type="Proteomes" id="UP000010408">
    <property type="component" value="Unassembled WGS sequence"/>
</dbReference>
<evidence type="ECO:0000313" key="3">
    <source>
        <dbReference type="EMBL" id="EKY00325.1"/>
    </source>
</evidence>
<evidence type="ECO:0000259" key="1">
    <source>
        <dbReference type="Pfam" id="PF09851"/>
    </source>
</evidence>
<dbReference type="InterPro" id="IPR033880">
    <property type="entry name" value="SPFH_YdjI"/>
</dbReference>
<dbReference type="EMBL" id="AMEQ01000040">
    <property type="protein sequence ID" value="EKY00325.1"/>
    <property type="molecule type" value="Genomic_DNA"/>
</dbReference>
<dbReference type="PANTHER" id="PTHR37826:SF2">
    <property type="entry name" value="ZINC-RIBBON DOMAIN-CONTAINING PROTEIN"/>
    <property type="match status" value="1"/>
</dbReference>
<dbReference type="RefSeq" id="WP_005467787.1">
    <property type="nucleotide sequence ID" value="NZ_KB291032.1"/>
</dbReference>
<evidence type="ECO:0000313" key="4">
    <source>
        <dbReference type="Proteomes" id="UP000010408"/>
    </source>
</evidence>
<feature type="domain" description="SPFH" evidence="2">
    <location>
        <begin position="27"/>
        <end position="234"/>
    </location>
</feature>
<dbReference type="AlphaFoldDB" id="L1NAP8"/>
<comment type="caution">
    <text evidence="3">The sequence shown here is derived from an EMBL/GenBank/DDBJ whole genome shotgun (WGS) entry which is preliminary data.</text>
</comment>
<name>L1NAP8_9PORP</name>
<protein>
    <recommendedName>
        <fullName evidence="5">SPFH domain-containing protein</fullName>
    </recommendedName>
</protein>
<dbReference type="PATRIC" id="fig|1127696.3.peg.1500"/>
<dbReference type="eggNOG" id="COG4260">
    <property type="taxonomic scope" value="Bacteria"/>
</dbReference>
<dbReference type="Pfam" id="PF09851">
    <property type="entry name" value="SHOCT"/>
    <property type="match status" value="1"/>
</dbReference>
<dbReference type="PANTHER" id="PTHR37826">
    <property type="entry name" value="FLOTILLIN BAND_7_5 DOMAIN PROTEIN"/>
    <property type="match status" value="1"/>
</dbReference>
<gene>
    <name evidence="3" type="ORF">HMPREF9134_01659</name>
</gene>
<accession>L1NAP8</accession>
<dbReference type="InterPro" id="IPR018649">
    <property type="entry name" value="SHOCT"/>
</dbReference>
<feature type="domain" description="SHOCT" evidence="1">
    <location>
        <begin position="303"/>
        <end position="330"/>
    </location>
</feature>
<proteinExistence type="predicted"/>
<organism evidence="3 4">
    <name type="scientific">Porphyromonas catoniae F0037</name>
    <dbReference type="NCBI Taxonomy" id="1127696"/>
    <lineage>
        <taxon>Bacteria</taxon>
        <taxon>Pseudomonadati</taxon>
        <taxon>Bacteroidota</taxon>
        <taxon>Bacteroidia</taxon>
        <taxon>Bacteroidales</taxon>
        <taxon>Porphyromonadaceae</taxon>
        <taxon>Porphyromonas</taxon>
    </lineage>
</organism>
<dbReference type="Pfam" id="PF13421">
    <property type="entry name" value="Band_7_1"/>
    <property type="match status" value="1"/>
</dbReference>
<dbReference type="CDD" id="cd03408">
    <property type="entry name" value="SPFH_like_u1"/>
    <property type="match status" value="1"/>
</dbReference>
<reference evidence="3 4" key="1">
    <citation type="submission" date="2012-05" db="EMBL/GenBank/DDBJ databases">
        <authorList>
            <person name="Weinstock G."/>
            <person name="Sodergren E."/>
            <person name="Lobos E.A."/>
            <person name="Fulton L."/>
            <person name="Fulton R."/>
            <person name="Courtney L."/>
            <person name="Fronick C."/>
            <person name="O'Laughlin M."/>
            <person name="Godfrey J."/>
            <person name="Wilson R.M."/>
            <person name="Miner T."/>
            <person name="Farmer C."/>
            <person name="Delehaunty K."/>
            <person name="Cordes M."/>
            <person name="Minx P."/>
            <person name="Tomlinson C."/>
            <person name="Chen J."/>
            <person name="Wollam A."/>
            <person name="Pepin K.H."/>
            <person name="Bhonagiri V."/>
            <person name="Zhang X."/>
            <person name="Suruliraj S."/>
            <person name="Warren W."/>
            <person name="Mitreva M."/>
            <person name="Mardis E.R."/>
            <person name="Wilson R.K."/>
        </authorList>
    </citation>
    <scope>NUCLEOTIDE SEQUENCE [LARGE SCALE GENOMIC DNA]</scope>
    <source>
        <strain evidence="3 4">F0037</strain>
    </source>
</reference>
<sequence>MGLSNIFKGQLAQVIQWDGADSNTLWYRFPSPLDEIKDASKLIVAPGQGALLVYEGKVADVLTDEGSYLLKTDNHPFITTLARLRQGFESEHKLQIYFFRTTHITNVYWGTATPIKFVDSIYKMPVELGLHGTYSFRVAEAEHFFKHFIGAGRGYDLESLRQIFIERTYQETAAIIHEHQYPYVELDAHLVDLAQGLRTRISSVFAELGLELTDVRVSGTQFDEETRNRIARVSDITADTRAAQEAGLSYEEMQRLQALRDAARNEGGLAGAGVQMGVGLELGRKITDSTHTSTTSEDAPSLERLRKLKLLLDEGVISEEDYNKKKQELLDTL</sequence>